<keyword evidence="8 10" id="KW-0472">Membrane</keyword>
<feature type="transmembrane region" description="Helical" evidence="10">
    <location>
        <begin position="652"/>
        <end position="673"/>
    </location>
</feature>
<evidence type="ECO:0000256" key="7">
    <source>
        <dbReference type="ARBA" id="ARBA00022989"/>
    </source>
</evidence>
<evidence type="ECO:0000256" key="9">
    <source>
        <dbReference type="SAM" id="MobiDB-lite"/>
    </source>
</evidence>
<reference evidence="11" key="1">
    <citation type="submission" date="2020-03" db="EMBL/GenBank/DDBJ databases">
        <title>FDA dAtabase for Regulatory Grade micrObial Sequences (FDA-ARGOS): Supporting development and validation of Infectious Disease Dx tests.</title>
        <authorList>
            <person name="Campos J."/>
            <person name="Goldberg B."/>
            <person name="Tallon L."/>
            <person name="Sadzewicz L."/>
            <person name="Vavikolanu K."/>
            <person name="Mehta A."/>
            <person name="Aluvathingal J."/>
            <person name="Nadendla S."/>
            <person name="Nandy P."/>
            <person name="Geyer C."/>
            <person name="Yan Y."/>
            <person name="Sichtig H."/>
        </authorList>
    </citation>
    <scope>NUCLEOTIDE SEQUENCE [LARGE SCALE GENOMIC DNA]</scope>
    <source>
        <strain evidence="11">FDAARGOS_652</strain>
    </source>
</reference>
<gene>
    <name evidence="11" type="ORF">FOB60_002625</name>
</gene>
<organism evidence="11 12">
    <name type="scientific">Candida parapsilosis</name>
    <name type="common">Yeast</name>
    <dbReference type="NCBI Taxonomy" id="5480"/>
    <lineage>
        <taxon>Eukaryota</taxon>
        <taxon>Fungi</taxon>
        <taxon>Dikarya</taxon>
        <taxon>Ascomycota</taxon>
        <taxon>Saccharomycotina</taxon>
        <taxon>Pichiomycetes</taxon>
        <taxon>Debaryomycetaceae</taxon>
        <taxon>Candida/Lodderomyces clade</taxon>
        <taxon>Candida</taxon>
    </lineage>
</organism>
<feature type="transmembrane region" description="Helical" evidence="10">
    <location>
        <begin position="852"/>
        <end position="868"/>
    </location>
</feature>
<keyword evidence="4 10" id="KW-0812">Transmembrane</keyword>
<protein>
    <submittedName>
        <fullName evidence="11">OPT family small oligopeptide transporter</fullName>
    </submittedName>
</protein>
<feature type="transmembrane region" description="Helical" evidence="10">
    <location>
        <begin position="803"/>
        <end position="822"/>
    </location>
</feature>
<comment type="subcellular location">
    <subcellularLocation>
        <location evidence="1">Membrane</location>
        <topology evidence="1">Multi-pass membrane protein</topology>
    </subcellularLocation>
</comment>
<feature type="transmembrane region" description="Helical" evidence="10">
    <location>
        <begin position="880"/>
        <end position="901"/>
    </location>
</feature>
<evidence type="ECO:0000256" key="5">
    <source>
        <dbReference type="ARBA" id="ARBA00022856"/>
    </source>
</evidence>
<feature type="transmembrane region" description="Helical" evidence="10">
    <location>
        <begin position="451"/>
        <end position="469"/>
    </location>
</feature>
<proteinExistence type="inferred from homology"/>
<feature type="transmembrane region" description="Helical" evidence="10">
    <location>
        <begin position="626"/>
        <end position="646"/>
    </location>
</feature>
<dbReference type="GO" id="GO:0016020">
    <property type="term" value="C:membrane"/>
    <property type="evidence" value="ECO:0007669"/>
    <property type="project" value="UniProtKB-SubCell"/>
</dbReference>
<dbReference type="InterPro" id="IPR004813">
    <property type="entry name" value="OPT"/>
</dbReference>
<name>A0A8X7NKD4_CANPA</name>
<keyword evidence="7 10" id="KW-1133">Transmembrane helix</keyword>
<evidence type="ECO:0000313" key="12">
    <source>
        <dbReference type="Proteomes" id="UP000590412"/>
    </source>
</evidence>
<evidence type="ECO:0000256" key="2">
    <source>
        <dbReference type="ARBA" id="ARBA00008807"/>
    </source>
</evidence>
<dbReference type="InterPro" id="IPR004648">
    <property type="entry name" value="Oligpept_transpt"/>
</dbReference>
<evidence type="ECO:0000256" key="8">
    <source>
        <dbReference type="ARBA" id="ARBA00023136"/>
    </source>
</evidence>
<dbReference type="OrthoDB" id="9986677at2759"/>
<evidence type="ECO:0000256" key="10">
    <source>
        <dbReference type="SAM" id="Phobius"/>
    </source>
</evidence>
<keyword evidence="6" id="KW-0653">Protein transport</keyword>
<dbReference type="Proteomes" id="UP000590412">
    <property type="component" value="Unassembled WGS sequence"/>
</dbReference>
<feature type="transmembrane region" description="Helical" evidence="10">
    <location>
        <begin position="242"/>
        <end position="262"/>
    </location>
</feature>
<dbReference type="AlphaFoldDB" id="A0A8X7NKD4"/>
<sequence length="949" mass="107589">MTNKDSDVFQIGSVTSHTNLEDHEVNLQALQSHPISIGEVGTTLTNAQKDFVLHRLHFDALDTFEDLPPQATFVFEKIEEMSIEEAVKILKEAVREHIDDVNILGSDIELWKKLINYEEPKQSYKDNLKHMFGLKLKTASVESTNEIKPQEEFQEKEQKVLPPVPEKQTLANEREPRGVSPVVGQSSVLSDTEEHKLDYHDVVDWELQVRLEAVIIAYWSPYAQVRAVTDPFDDPTVPAETLRVYIISLIWIGLGAVINQFFSERFPGIGLNMSVVQVFLYPSGKLLEWILPKWKCKVFGFTIDLNPGPYTFKEQMLATITCGVSSGTSYASVNILMQKSDKFYGNEWANFGYQVLLTMATQYMGFSLCGILRSFAVYPVKAVWPPILPNIKLNKILTSPEKKSIINGWSISGYKLFFITCATSFVYFWVPNYLFAALSTFNWLTWIKPDNFSLALATGSFGGLGVNPIPTFDFNIIGADSFYIPFYTNFIGYLGSIVSMFIIIAIYYSNSAWTGYLPLNSNSLFTNTGEEYDVSSILNDNGLFDQKKYEEVGPPFYSAASLLCYGAFFALYPFQLVYEFGTQWRPMYEATKSVINGFKKIKRSVYRELTDPHSVMMRAYPEVPDLWYVGILIISLVLAIVCVEVYPTETPVWGIFFALGINFVFLIPLTSLASRTGYSFELNVLVELIIGYAIPGNGIALALIKTLGYNIGGQANNFVNDLKQGHYAKIPPRAMFRSQLLSVLVTMFIQLGIINYQITGIKDYCDLNNKQKFYCYGTRDFYNSSILWGVIGPRKVFSGLYPVLPYCFLIGLGAGLLCVAYKKLVPIRYSLYFEPTIFLGAFQNWAPSNLSYYTGGLYLGYAMMHYVRRKYEAWWQKYNYLLGSGIDAGIAFSSIIIYFAVQYHEKNIDWWGNTVPYDGLDYQLRDTVSRLDIADAPDGYIGPRIGHFP</sequence>
<dbReference type="GO" id="GO:0035673">
    <property type="term" value="F:oligopeptide transmembrane transporter activity"/>
    <property type="evidence" value="ECO:0007669"/>
    <property type="project" value="InterPro"/>
</dbReference>
<feature type="region of interest" description="Disordered" evidence="9">
    <location>
        <begin position="168"/>
        <end position="187"/>
    </location>
</feature>
<feature type="transmembrane region" description="Helical" evidence="10">
    <location>
        <begin position="490"/>
        <end position="509"/>
    </location>
</feature>
<evidence type="ECO:0000313" key="11">
    <source>
        <dbReference type="EMBL" id="KAF6052369.1"/>
    </source>
</evidence>
<evidence type="ECO:0000256" key="3">
    <source>
        <dbReference type="ARBA" id="ARBA00022448"/>
    </source>
</evidence>
<dbReference type="NCBIfam" id="TIGR00728">
    <property type="entry name" value="OPT_sfam"/>
    <property type="match status" value="1"/>
</dbReference>
<dbReference type="PANTHER" id="PTHR22601">
    <property type="entry name" value="ISP4 LIKE PROTEIN"/>
    <property type="match status" value="1"/>
</dbReference>
<dbReference type="Pfam" id="PF03169">
    <property type="entry name" value="OPT"/>
    <property type="match status" value="1"/>
</dbReference>
<keyword evidence="5" id="KW-0571">Peptide transport</keyword>
<dbReference type="NCBIfam" id="TIGR00727">
    <property type="entry name" value="ISP4_OPT"/>
    <property type="match status" value="1"/>
</dbReference>
<comment type="similarity">
    <text evidence="2">Belongs to the oligopeptide OPT transporter family.</text>
</comment>
<accession>A0A8X7NKD4</accession>
<comment type="caution">
    <text evidence="11">The sequence shown here is derived from an EMBL/GenBank/DDBJ whole genome shotgun (WGS) entry which is preliminary data.</text>
</comment>
<dbReference type="GO" id="GO:0015031">
    <property type="term" value="P:protein transport"/>
    <property type="evidence" value="ECO:0007669"/>
    <property type="project" value="UniProtKB-KW"/>
</dbReference>
<evidence type="ECO:0000256" key="6">
    <source>
        <dbReference type="ARBA" id="ARBA00022927"/>
    </source>
</evidence>
<evidence type="ECO:0000256" key="4">
    <source>
        <dbReference type="ARBA" id="ARBA00022692"/>
    </source>
</evidence>
<keyword evidence="3" id="KW-0813">Transport</keyword>
<feature type="transmembrane region" description="Helical" evidence="10">
    <location>
        <begin position="740"/>
        <end position="758"/>
    </location>
</feature>
<dbReference type="EMBL" id="JABWAB010000004">
    <property type="protein sequence ID" value="KAF6052369.1"/>
    <property type="molecule type" value="Genomic_DNA"/>
</dbReference>
<evidence type="ECO:0000256" key="1">
    <source>
        <dbReference type="ARBA" id="ARBA00004141"/>
    </source>
</evidence>
<feature type="transmembrane region" description="Helical" evidence="10">
    <location>
        <begin position="556"/>
        <end position="578"/>
    </location>
</feature>